<gene>
    <name evidence="3" type="ORF">PVAR5_0771</name>
</gene>
<feature type="compositionally biased region" description="Pro residues" evidence="1">
    <location>
        <begin position="735"/>
        <end position="749"/>
    </location>
</feature>
<dbReference type="InterPro" id="IPR051647">
    <property type="entry name" value="Mediator_comp_sub12"/>
</dbReference>
<evidence type="ECO:0000313" key="4">
    <source>
        <dbReference type="Proteomes" id="UP000018001"/>
    </source>
</evidence>
<accession>V5FUA3</accession>
<feature type="compositionally biased region" description="Gly residues" evidence="1">
    <location>
        <begin position="705"/>
        <end position="721"/>
    </location>
</feature>
<dbReference type="GO" id="GO:0003713">
    <property type="term" value="F:transcription coactivator activity"/>
    <property type="evidence" value="ECO:0007669"/>
    <property type="project" value="TreeGrafter"/>
</dbReference>
<feature type="compositionally biased region" description="Polar residues" evidence="1">
    <location>
        <begin position="378"/>
        <end position="390"/>
    </location>
</feature>
<feature type="compositionally biased region" description="Low complexity" evidence="1">
    <location>
        <begin position="341"/>
        <end position="361"/>
    </location>
</feature>
<dbReference type="eggNOG" id="ENOG502RG9A">
    <property type="taxonomic scope" value="Eukaryota"/>
</dbReference>
<dbReference type="Proteomes" id="UP000018001">
    <property type="component" value="Unassembled WGS sequence"/>
</dbReference>
<feature type="compositionally biased region" description="Polar residues" evidence="1">
    <location>
        <begin position="397"/>
        <end position="406"/>
    </location>
</feature>
<feature type="compositionally biased region" description="Pro residues" evidence="1">
    <location>
        <begin position="123"/>
        <end position="137"/>
    </location>
</feature>
<comment type="caution">
    <text evidence="3">The sequence shown here is derived from an EMBL/GenBank/DDBJ whole genome shotgun (WGS) entry which is preliminary data.</text>
</comment>
<dbReference type="InterPro" id="IPR014840">
    <property type="entry name" value="HRD"/>
</dbReference>
<dbReference type="Pfam" id="PF08729">
    <property type="entry name" value="HUN"/>
    <property type="match status" value="1"/>
</dbReference>
<feature type="compositionally biased region" description="Basic and acidic residues" evidence="1">
    <location>
        <begin position="67"/>
        <end position="83"/>
    </location>
</feature>
<feature type="compositionally biased region" description="Acidic residues" evidence="1">
    <location>
        <begin position="516"/>
        <end position="526"/>
    </location>
</feature>
<dbReference type="GO" id="GO:0045944">
    <property type="term" value="P:positive regulation of transcription by RNA polymerase II"/>
    <property type="evidence" value="ECO:0007669"/>
    <property type="project" value="TreeGrafter"/>
</dbReference>
<dbReference type="EMBL" id="BAUL01000020">
    <property type="protein sequence ID" value="GAD92182.1"/>
    <property type="molecule type" value="Genomic_DNA"/>
</dbReference>
<feature type="compositionally biased region" description="Pro residues" evidence="1">
    <location>
        <begin position="184"/>
        <end position="196"/>
    </location>
</feature>
<keyword evidence="4" id="KW-1185">Reference proteome</keyword>
<feature type="compositionally biased region" description="Basic and acidic residues" evidence="1">
    <location>
        <begin position="25"/>
        <end position="34"/>
    </location>
</feature>
<proteinExistence type="predicted"/>
<dbReference type="OrthoDB" id="5576775at2759"/>
<evidence type="ECO:0000256" key="1">
    <source>
        <dbReference type="SAM" id="MobiDB-lite"/>
    </source>
</evidence>
<feature type="domain" description="Hpc2-related" evidence="2">
    <location>
        <begin position="564"/>
        <end position="607"/>
    </location>
</feature>
<dbReference type="AlphaFoldDB" id="V5FUA3"/>
<feature type="region of interest" description="Disordered" evidence="1">
    <location>
        <begin position="1"/>
        <end position="425"/>
    </location>
</feature>
<evidence type="ECO:0000313" key="3">
    <source>
        <dbReference type="EMBL" id="GAD92182.1"/>
    </source>
</evidence>
<feature type="compositionally biased region" description="Polar residues" evidence="1">
    <location>
        <begin position="271"/>
        <end position="289"/>
    </location>
</feature>
<feature type="compositionally biased region" description="Low complexity" evidence="1">
    <location>
        <begin position="300"/>
        <end position="331"/>
    </location>
</feature>
<feature type="compositionally biased region" description="Basic and acidic residues" evidence="1">
    <location>
        <begin position="684"/>
        <end position="704"/>
    </location>
</feature>
<feature type="region of interest" description="Disordered" evidence="1">
    <location>
        <begin position="618"/>
        <end position="757"/>
    </location>
</feature>
<reference evidence="4" key="1">
    <citation type="journal article" date="2014" name="Genome Announc.">
        <title>Draft genome sequence of the formaldehyde-resistant fungus Byssochlamys spectabilis No. 5 (anamorph Paecilomyces variotii No. 5) (NBRC109023).</title>
        <authorList>
            <person name="Oka T."/>
            <person name="Ekino K."/>
            <person name="Fukuda K."/>
            <person name="Nomura Y."/>
        </authorList>
    </citation>
    <scope>NUCLEOTIDE SEQUENCE [LARGE SCALE GENOMIC DNA]</scope>
    <source>
        <strain evidence="4">No. 5 / NBRC 109023</strain>
    </source>
</reference>
<organism evidence="3 4">
    <name type="scientific">Byssochlamys spectabilis (strain No. 5 / NBRC 109023)</name>
    <name type="common">Paecilomyces variotii</name>
    <dbReference type="NCBI Taxonomy" id="1356009"/>
    <lineage>
        <taxon>Eukaryota</taxon>
        <taxon>Fungi</taxon>
        <taxon>Dikarya</taxon>
        <taxon>Ascomycota</taxon>
        <taxon>Pezizomycotina</taxon>
        <taxon>Eurotiomycetes</taxon>
        <taxon>Eurotiomycetidae</taxon>
        <taxon>Eurotiales</taxon>
        <taxon>Thermoascaceae</taxon>
        <taxon>Paecilomyces</taxon>
    </lineage>
</organism>
<feature type="compositionally biased region" description="Low complexity" evidence="1">
    <location>
        <begin position="154"/>
        <end position="175"/>
    </location>
</feature>
<dbReference type="PANTHER" id="PTHR46007:SF8">
    <property type="entry name" value="C2H2-TYPE DOMAIN-CONTAINING PROTEIN"/>
    <property type="match status" value="1"/>
</dbReference>
<dbReference type="HOGENOM" id="CLU_012566_1_0_1"/>
<feature type="compositionally biased region" description="Basic residues" evidence="1">
    <location>
        <begin position="624"/>
        <end position="640"/>
    </location>
</feature>
<feature type="compositionally biased region" description="Low complexity" evidence="1">
    <location>
        <begin position="253"/>
        <end position="264"/>
    </location>
</feature>
<feature type="compositionally biased region" description="Low complexity" evidence="1">
    <location>
        <begin position="659"/>
        <end position="671"/>
    </location>
</feature>
<dbReference type="InParanoid" id="V5FUA3"/>
<feature type="region of interest" description="Disordered" evidence="1">
    <location>
        <begin position="504"/>
        <end position="526"/>
    </location>
</feature>
<dbReference type="GO" id="GO:0016592">
    <property type="term" value="C:mediator complex"/>
    <property type="evidence" value="ECO:0007669"/>
    <property type="project" value="TreeGrafter"/>
</dbReference>
<evidence type="ECO:0000259" key="2">
    <source>
        <dbReference type="Pfam" id="PF08729"/>
    </source>
</evidence>
<dbReference type="PANTHER" id="PTHR46007">
    <property type="entry name" value="MEDIATOR OF RNA POLYMERASE II TRANSCRIPTION SUBUNIT 12"/>
    <property type="match status" value="1"/>
</dbReference>
<protein>
    <recommendedName>
        <fullName evidence="2">Hpc2-related domain-containing protein</fullName>
    </recommendedName>
</protein>
<sequence>MSTDPPEPALAAKEEEETSLASADSSREAEDDAPKANTSAPVSEGRDTRARRASATTPASARRTRRKKDDDDKKAEPGKESKPRSRRPREKSTVTTSGSSARKKPKLEHPSDQQPTSTDLVPPAAPAPDAQPSPSPRPELTQRGNHEAIPDRPPSASTPAPTAAAAAAAAAAAPTLDSSSYPMAQPPLQPQPPLPPQRSSGQNYDPIRSAFDNPSPAPPPAMTPTPSQTPAVPSHSPFSPPAHTMSPGTAFRASASPAISSIIDPPAPPASVQQASHSIYPQVSKTSPMQKPATVPSPRAAHVLSAPSSVAVSSPNLAQPQQDQHQQQQQQQPPPPPPPAQHSYESQLQQQQPSRPVSQLQEAPLLQQPVSVDVEMNDTIQSNASKSTGPSKKEKGTSSGLPSNAHSPKPTRVTKDAPPPLPQGSGLISGALFGVDGGAAASGSLKTAPNIILHIPLRGQSNKVINFARMAEEQYGFAALHPRLAAQRERLARVAAASAALEKTEKGAKGISAGESAEEDLSMDAEPDSDLDADVSMEMGVGLTAGGNTAGSEASLGMTADGKKKRTRKKKIEDYDRDDPFVDDSELAWQEHAAASKDGFFVYSGPLVPEGEKIQVERADGTIRRGRGRGRGSGRGRGTSHHQPPLASAIPISQETGLPVRGPGSRGGTTTRKPRITKAARLQMEQEKQERERMGHAVSHEGRGRGGYSRGGGPSNRGGRGSSNITAGMVGLAPAPAPGIAPGPPPAFPPGQGIIMR</sequence>
<name>V5FUA3_BYSSN</name>